<dbReference type="PANTHER" id="PTHR10110">
    <property type="entry name" value="SODIUM/HYDROGEN EXCHANGER"/>
    <property type="match status" value="1"/>
</dbReference>
<protein>
    <recommendedName>
        <fullName evidence="11">Sodium/hydrogen exchanger</fullName>
    </recommendedName>
</protein>
<feature type="chain" id="PRO_5027117112" description="Sodium/hydrogen exchanger" evidence="14">
    <location>
        <begin position="24"/>
        <end position="656"/>
    </location>
</feature>
<dbReference type="RefSeq" id="XP_023165783.2">
    <property type="nucleotide sequence ID" value="XM_023310015.2"/>
</dbReference>
<feature type="transmembrane region" description="Helical" evidence="13">
    <location>
        <begin position="244"/>
        <end position="265"/>
    </location>
</feature>
<keyword evidence="14" id="KW-0732">Signal</keyword>
<evidence type="ECO:0000256" key="6">
    <source>
        <dbReference type="ARBA" id="ARBA00023034"/>
    </source>
</evidence>
<reference evidence="17" key="1">
    <citation type="submission" date="2025-08" db="UniProtKB">
        <authorList>
            <consortium name="RefSeq"/>
        </authorList>
    </citation>
    <scope>IDENTIFICATION</scope>
    <source>
        <strain evidence="17">15085-1641.00</strain>
        <tissue evidence="17">Whole body</tissue>
    </source>
</reference>
<keyword evidence="8 11" id="KW-0406">Ion transport</keyword>
<evidence type="ECO:0000313" key="16">
    <source>
        <dbReference type="Proteomes" id="UP000504633"/>
    </source>
</evidence>
<comment type="subcellular location">
    <subcellularLocation>
        <location evidence="1">Golgi apparatus membrane</location>
        <topology evidence="1">Multi-pass membrane protein</topology>
    </subcellularLocation>
</comment>
<dbReference type="NCBIfam" id="TIGR00840">
    <property type="entry name" value="b_cpa1"/>
    <property type="match status" value="1"/>
</dbReference>
<feature type="transmembrane region" description="Helical" evidence="13">
    <location>
        <begin position="207"/>
        <end position="232"/>
    </location>
</feature>
<dbReference type="KEGG" id="dhe:111596005"/>
<feature type="transmembrane region" description="Helical" evidence="13">
    <location>
        <begin position="403"/>
        <end position="423"/>
    </location>
</feature>
<dbReference type="Proteomes" id="UP000504633">
    <property type="component" value="Unplaced"/>
</dbReference>
<feature type="compositionally biased region" description="Polar residues" evidence="12">
    <location>
        <begin position="645"/>
        <end position="656"/>
    </location>
</feature>
<evidence type="ECO:0000256" key="8">
    <source>
        <dbReference type="ARBA" id="ARBA00023065"/>
    </source>
</evidence>
<dbReference type="OrthoDB" id="196264at2759"/>
<evidence type="ECO:0000256" key="11">
    <source>
        <dbReference type="RuleBase" id="RU003722"/>
    </source>
</evidence>
<keyword evidence="5 13" id="KW-1133">Transmembrane helix</keyword>
<feature type="region of interest" description="Disordered" evidence="12">
    <location>
        <begin position="528"/>
        <end position="560"/>
    </location>
</feature>
<feature type="domain" description="Cation/H+ exchanger transmembrane" evidence="15">
    <location>
        <begin position="128"/>
        <end position="522"/>
    </location>
</feature>
<keyword evidence="16" id="KW-1185">Reference proteome</keyword>
<dbReference type="PRINTS" id="PR01084">
    <property type="entry name" value="NAHEXCHNGR"/>
</dbReference>
<keyword evidence="3 11" id="KW-0050">Antiport</keyword>
<dbReference type="InterPro" id="IPR018422">
    <property type="entry name" value="Cation/H_exchanger_CPA1"/>
</dbReference>
<dbReference type="GO" id="GO:0000139">
    <property type="term" value="C:Golgi membrane"/>
    <property type="evidence" value="ECO:0007669"/>
    <property type="project" value="UniProtKB-SubCell"/>
</dbReference>
<dbReference type="OMA" id="ETVVMWW"/>
<feature type="transmembrane region" description="Helical" evidence="13">
    <location>
        <begin position="357"/>
        <end position="382"/>
    </location>
</feature>
<evidence type="ECO:0000256" key="2">
    <source>
        <dbReference type="ARBA" id="ARBA00022448"/>
    </source>
</evidence>
<feature type="transmembrane region" description="Helical" evidence="13">
    <location>
        <begin position="317"/>
        <end position="337"/>
    </location>
</feature>
<dbReference type="GO" id="GO:0051453">
    <property type="term" value="P:regulation of intracellular pH"/>
    <property type="evidence" value="ECO:0007669"/>
    <property type="project" value="TreeGrafter"/>
</dbReference>
<keyword evidence="10 11" id="KW-0739">Sodium transport</keyword>
<keyword evidence="9 13" id="KW-0472">Membrane</keyword>
<comment type="similarity">
    <text evidence="11">Belongs to the monovalent cation:proton antiporter 1 (CPA1) transporter (TC 2.A.36) family.</text>
</comment>
<keyword evidence="4 11" id="KW-0812">Transmembrane</keyword>
<dbReference type="InterPro" id="IPR006153">
    <property type="entry name" value="Cation/H_exchanger_TM"/>
</dbReference>
<keyword evidence="2 11" id="KW-0813">Transport</keyword>
<dbReference type="CTD" id="33167"/>
<feature type="signal peptide" evidence="14">
    <location>
        <begin position="1"/>
        <end position="23"/>
    </location>
</feature>
<dbReference type="GeneID" id="111596005"/>
<proteinExistence type="inferred from homology"/>
<dbReference type="PANTHER" id="PTHR10110:SF191">
    <property type="entry name" value="SODIUM_HYDROGEN EXCHANGER 8"/>
    <property type="match status" value="1"/>
</dbReference>
<sequence length="656" mass="72209">MIGKLFALTALTIIVFLTQRTSTLDAPNESTAAKANIVKIVDTSENKTPIVTAPAVNINNVSTSASSASVPPIELSSATSVLQNVNASKNATTTVTEPSLIDPHAVEQEHNSSLSLFFVICVIMLGILLIHSMLQTGFQYLPESIVVVFLGAFIGLSLNVMSGENGSWKREEVFSPMGFFLVLLPPIIFESGYNLHKGNFFQNIGSILVFAIFGTTISALVIGAGIYLLGMAEVAYRLNFSESFAFGSLISAVDPVATVAIFHALDVDPILNMLVFGESILNDAISIVLTASITINANADAGTGEAMMSALKTFCEMFFASAGIGVIFALISALLLKHIDLRKHPSLEFAIMLMFTYAPYVLAEGIHLSGIMAILFCGIVMSHYTHFNLSTVTQITMQQTMRTLAFIAETCVFAYLGLAIFSFKHQVELSFVIWSIVLCLIGRACNIFPLAYLVNKFREHKINNKMQFIMWFSGLRGAISYALSLHLHLDSQEKRHVIITTTLIIVLFTTLVLGGSTMPLLKYLKPGKKRRTRGSLRSSSGGSQNSHRKRSKSISLSKTREWGQAIDSEHLSELTEEEDVTFTQARDRFGRLDRKYFIPFFTRRFNSQELHECKSQMADLTNKWYQAIRVSPLDSDESDDEIGLSANTSQSNLTRS</sequence>
<evidence type="ECO:0000256" key="9">
    <source>
        <dbReference type="ARBA" id="ARBA00023136"/>
    </source>
</evidence>
<dbReference type="GO" id="GO:0015386">
    <property type="term" value="F:potassium:proton antiporter activity"/>
    <property type="evidence" value="ECO:0007669"/>
    <property type="project" value="TreeGrafter"/>
</dbReference>
<dbReference type="GO" id="GO:0015385">
    <property type="term" value="F:sodium:proton antiporter activity"/>
    <property type="evidence" value="ECO:0007669"/>
    <property type="project" value="InterPro"/>
</dbReference>
<evidence type="ECO:0000256" key="12">
    <source>
        <dbReference type="SAM" id="MobiDB-lite"/>
    </source>
</evidence>
<evidence type="ECO:0000256" key="3">
    <source>
        <dbReference type="ARBA" id="ARBA00022449"/>
    </source>
</evidence>
<feature type="transmembrane region" description="Helical" evidence="13">
    <location>
        <begin position="114"/>
        <end position="134"/>
    </location>
</feature>
<dbReference type="Gene3D" id="6.10.140.1330">
    <property type="match status" value="1"/>
</dbReference>
<feature type="transmembrane region" description="Helical" evidence="13">
    <location>
        <begin position="173"/>
        <end position="195"/>
    </location>
</feature>
<feature type="transmembrane region" description="Helical" evidence="13">
    <location>
        <begin position="141"/>
        <end position="161"/>
    </location>
</feature>
<evidence type="ECO:0000259" key="15">
    <source>
        <dbReference type="Pfam" id="PF00999"/>
    </source>
</evidence>
<dbReference type="AlphaFoldDB" id="A0A6J1LQ58"/>
<evidence type="ECO:0000256" key="13">
    <source>
        <dbReference type="SAM" id="Phobius"/>
    </source>
</evidence>
<accession>A0A6J1LQ58</accession>
<gene>
    <name evidence="17" type="primary">LOC111596005</name>
</gene>
<evidence type="ECO:0000256" key="5">
    <source>
        <dbReference type="ARBA" id="ARBA00022989"/>
    </source>
</evidence>
<feature type="transmembrane region" description="Helical" evidence="13">
    <location>
        <begin position="466"/>
        <end position="485"/>
    </location>
</feature>
<evidence type="ECO:0000256" key="7">
    <source>
        <dbReference type="ARBA" id="ARBA00023053"/>
    </source>
</evidence>
<name>A0A6J1LQ58_DROHY</name>
<feature type="transmembrane region" description="Helical" evidence="13">
    <location>
        <begin position="429"/>
        <end position="454"/>
    </location>
</feature>
<feature type="transmembrane region" description="Helical" evidence="13">
    <location>
        <begin position="497"/>
        <end position="521"/>
    </location>
</feature>
<keyword evidence="7" id="KW-0915">Sodium</keyword>
<evidence type="ECO:0000313" key="17">
    <source>
        <dbReference type="RefSeq" id="XP_023165783.2"/>
    </source>
</evidence>
<dbReference type="InterPro" id="IPR004709">
    <property type="entry name" value="NaH_exchanger"/>
</dbReference>
<organism evidence="16 17">
    <name type="scientific">Drosophila hydei</name>
    <name type="common">Fruit fly</name>
    <dbReference type="NCBI Taxonomy" id="7224"/>
    <lineage>
        <taxon>Eukaryota</taxon>
        <taxon>Metazoa</taxon>
        <taxon>Ecdysozoa</taxon>
        <taxon>Arthropoda</taxon>
        <taxon>Hexapoda</taxon>
        <taxon>Insecta</taxon>
        <taxon>Pterygota</taxon>
        <taxon>Neoptera</taxon>
        <taxon>Endopterygota</taxon>
        <taxon>Diptera</taxon>
        <taxon>Brachycera</taxon>
        <taxon>Muscomorpha</taxon>
        <taxon>Ephydroidea</taxon>
        <taxon>Drosophilidae</taxon>
        <taxon>Drosophila</taxon>
    </lineage>
</organism>
<evidence type="ECO:0000256" key="14">
    <source>
        <dbReference type="SAM" id="SignalP"/>
    </source>
</evidence>
<keyword evidence="6" id="KW-0333">Golgi apparatus</keyword>
<feature type="region of interest" description="Disordered" evidence="12">
    <location>
        <begin position="634"/>
        <end position="656"/>
    </location>
</feature>
<evidence type="ECO:0000256" key="1">
    <source>
        <dbReference type="ARBA" id="ARBA00004653"/>
    </source>
</evidence>
<evidence type="ECO:0000256" key="10">
    <source>
        <dbReference type="ARBA" id="ARBA00023201"/>
    </source>
</evidence>
<feature type="compositionally biased region" description="Low complexity" evidence="12">
    <location>
        <begin position="535"/>
        <end position="545"/>
    </location>
</feature>
<evidence type="ECO:0000256" key="4">
    <source>
        <dbReference type="ARBA" id="ARBA00022692"/>
    </source>
</evidence>
<dbReference type="Pfam" id="PF00999">
    <property type="entry name" value="Na_H_Exchanger"/>
    <property type="match status" value="1"/>
</dbReference>